<comment type="caution">
    <text evidence="1">The sequence shown here is derived from an EMBL/GenBank/DDBJ whole genome shotgun (WGS) entry which is preliminary data.</text>
</comment>
<dbReference type="Proteomes" id="UP000287651">
    <property type="component" value="Unassembled WGS sequence"/>
</dbReference>
<organism evidence="1 2">
    <name type="scientific">Ensete ventricosum</name>
    <name type="common">Abyssinian banana</name>
    <name type="synonym">Musa ensete</name>
    <dbReference type="NCBI Taxonomy" id="4639"/>
    <lineage>
        <taxon>Eukaryota</taxon>
        <taxon>Viridiplantae</taxon>
        <taxon>Streptophyta</taxon>
        <taxon>Embryophyta</taxon>
        <taxon>Tracheophyta</taxon>
        <taxon>Spermatophyta</taxon>
        <taxon>Magnoliopsida</taxon>
        <taxon>Liliopsida</taxon>
        <taxon>Zingiberales</taxon>
        <taxon>Musaceae</taxon>
        <taxon>Ensete</taxon>
    </lineage>
</organism>
<proteinExistence type="predicted"/>
<accession>A0A426ZHG5</accession>
<dbReference type="AlphaFoldDB" id="A0A426ZHG5"/>
<dbReference type="EMBL" id="AMZH03006607">
    <property type="protein sequence ID" value="RRT63415.1"/>
    <property type="molecule type" value="Genomic_DNA"/>
</dbReference>
<sequence length="84" mass="10146">MRSTTANKTSEKLVILHERRRHNLERQQGKEVTRRDLQRQKPALMFLKRVWRNSTKANESSLGRRARKKKLNLRLTRFSPYLTE</sequence>
<protein>
    <submittedName>
        <fullName evidence="1">Uncharacterized protein</fullName>
    </submittedName>
</protein>
<gene>
    <name evidence="1" type="ORF">B296_00008195</name>
</gene>
<evidence type="ECO:0000313" key="1">
    <source>
        <dbReference type="EMBL" id="RRT63415.1"/>
    </source>
</evidence>
<reference evidence="1 2" key="1">
    <citation type="journal article" date="2014" name="Agronomy (Basel)">
        <title>A Draft Genome Sequence for Ensete ventricosum, the Drought-Tolerant Tree Against Hunger.</title>
        <authorList>
            <person name="Harrison J."/>
            <person name="Moore K.A."/>
            <person name="Paszkiewicz K."/>
            <person name="Jones T."/>
            <person name="Grant M."/>
            <person name="Ambacheew D."/>
            <person name="Muzemil S."/>
            <person name="Studholme D.J."/>
        </authorList>
    </citation>
    <scope>NUCLEOTIDE SEQUENCE [LARGE SCALE GENOMIC DNA]</scope>
</reference>
<name>A0A426ZHG5_ENSVE</name>
<evidence type="ECO:0000313" key="2">
    <source>
        <dbReference type="Proteomes" id="UP000287651"/>
    </source>
</evidence>